<dbReference type="Proteomes" id="UP000070444">
    <property type="component" value="Unassembled WGS sequence"/>
</dbReference>
<keyword evidence="2" id="KW-1185">Reference proteome</keyword>
<dbReference type="EMBL" id="KQ965366">
    <property type="protein sequence ID" value="KXN64608.1"/>
    <property type="molecule type" value="Genomic_DNA"/>
</dbReference>
<sequence>MKDNKSILQQLFMEVLFNGPFFNILSNIKSIINSVNDKYKVHFLSLIANQIDFDFLIKLGFNISSNSYYNARFYEGSLINNFDNLFNPISNSVVKLSNDVLRPYLLYLFEHSKSTQEVVKVNFNKRLDLSLYNEIGISYEDVFIYQLSKINLWRGFKELFPNLMSKRSFYRYFPHNLRPAIKETDKCDVCLVSDKLLIILADFKENFQIGGSLEEKSQDYYNKLLILLLSFRVYYNKGFGIQFKIFNIFSYVIAKDSQYIQQCMNVLFKLKFFEDSFDNIEFWSDCAGHFRSKYMLNYYKNRNKYNTFSFKFSLVNFYTEKHGKSVLDGYFGVLSRWLTDSERSTQITNIYMLVALFINKHRYNYNPNSLFKDVEHIIINYQIHNPFIYWEEMKDIQTYLSYGFNCLENKIYKCAFRSFNQSHYTQINSITKWKENPAYNNKDY</sequence>
<gene>
    <name evidence="1" type="ORF">CONCODRAFT_14223</name>
</gene>
<dbReference type="AlphaFoldDB" id="A0A137NPE6"/>
<protein>
    <submittedName>
        <fullName evidence="1">Uncharacterized protein</fullName>
    </submittedName>
</protein>
<evidence type="ECO:0000313" key="1">
    <source>
        <dbReference type="EMBL" id="KXN64608.1"/>
    </source>
</evidence>
<reference evidence="1 2" key="1">
    <citation type="journal article" date="2015" name="Genome Biol. Evol.">
        <title>Phylogenomic analyses indicate that early fungi evolved digesting cell walls of algal ancestors of land plants.</title>
        <authorList>
            <person name="Chang Y."/>
            <person name="Wang S."/>
            <person name="Sekimoto S."/>
            <person name="Aerts A.L."/>
            <person name="Choi C."/>
            <person name="Clum A."/>
            <person name="LaButti K.M."/>
            <person name="Lindquist E.A."/>
            <person name="Yee Ngan C."/>
            <person name="Ohm R.A."/>
            <person name="Salamov A.A."/>
            <person name="Grigoriev I.V."/>
            <person name="Spatafora J.W."/>
            <person name="Berbee M.L."/>
        </authorList>
    </citation>
    <scope>NUCLEOTIDE SEQUENCE [LARGE SCALE GENOMIC DNA]</scope>
    <source>
        <strain evidence="1 2">NRRL 28638</strain>
    </source>
</reference>
<organism evidence="1 2">
    <name type="scientific">Conidiobolus coronatus (strain ATCC 28846 / CBS 209.66 / NRRL 28638)</name>
    <name type="common">Delacroixia coronata</name>
    <dbReference type="NCBI Taxonomy" id="796925"/>
    <lineage>
        <taxon>Eukaryota</taxon>
        <taxon>Fungi</taxon>
        <taxon>Fungi incertae sedis</taxon>
        <taxon>Zoopagomycota</taxon>
        <taxon>Entomophthoromycotina</taxon>
        <taxon>Entomophthoromycetes</taxon>
        <taxon>Entomophthorales</taxon>
        <taxon>Ancylistaceae</taxon>
        <taxon>Conidiobolus</taxon>
    </lineage>
</organism>
<name>A0A137NPE6_CONC2</name>
<evidence type="ECO:0000313" key="2">
    <source>
        <dbReference type="Proteomes" id="UP000070444"/>
    </source>
</evidence>
<accession>A0A137NPE6</accession>
<proteinExistence type="predicted"/>